<name>A0A200RA24_MACCD</name>
<evidence type="ECO:0000256" key="5">
    <source>
        <dbReference type="ARBA" id="ARBA00022692"/>
    </source>
</evidence>
<dbReference type="OrthoDB" id="2526284at2759"/>
<dbReference type="GO" id="GO:0016020">
    <property type="term" value="C:membrane"/>
    <property type="evidence" value="ECO:0007669"/>
    <property type="project" value="UniProtKB-SubCell"/>
</dbReference>
<evidence type="ECO:0000313" key="10">
    <source>
        <dbReference type="Proteomes" id="UP000195402"/>
    </source>
</evidence>
<dbReference type="InterPro" id="IPR008166">
    <property type="entry name" value="Glyco_transf_92"/>
</dbReference>
<evidence type="ECO:0000256" key="7">
    <source>
        <dbReference type="ARBA" id="ARBA00023136"/>
    </source>
</evidence>
<dbReference type="FunCoup" id="A0A200RA24">
    <property type="interactions" value="1"/>
</dbReference>
<evidence type="ECO:0000313" key="9">
    <source>
        <dbReference type="EMBL" id="OVA19574.1"/>
    </source>
</evidence>
<accession>A0A200RA24</accession>
<evidence type="ECO:0000256" key="3">
    <source>
        <dbReference type="ARBA" id="ARBA00022676"/>
    </source>
</evidence>
<dbReference type="EMBL" id="MVGT01000185">
    <property type="protein sequence ID" value="OVA19574.1"/>
    <property type="molecule type" value="Genomic_DNA"/>
</dbReference>
<reference evidence="9 10" key="1">
    <citation type="journal article" date="2017" name="Mol. Plant">
        <title>The Genome of Medicinal Plant Macleaya cordata Provides New Insights into Benzylisoquinoline Alkaloids Metabolism.</title>
        <authorList>
            <person name="Liu X."/>
            <person name="Liu Y."/>
            <person name="Huang P."/>
            <person name="Ma Y."/>
            <person name="Qing Z."/>
            <person name="Tang Q."/>
            <person name="Cao H."/>
            <person name="Cheng P."/>
            <person name="Zheng Y."/>
            <person name="Yuan Z."/>
            <person name="Zhou Y."/>
            <person name="Liu J."/>
            <person name="Tang Z."/>
            <person name="Zhuo Y."/>
            <person name="Zhang Y."/>
            <person name="Yu L."/>
            <person name="Huang J."/>
            <person name="Yang P."/>
            <person name="Peng Q."/>
            <person name="Zhang J."/>
            <person name="Jiang W."/>
            <person name="Zhang Z."/>
            <person name="Lin K."/>
            <person name="Ro D.K."/>
            <person name="Chen X."/>
            <person name="Xiong X."/>
            <person name="Shang Y."/>
            <person name="Huang S."/>
            <person name="Zeng J."/>
        </authorList>
    </citation>
    <scope>NUCLEOTIDE SEQUENCE [LARGE SCALE GENOMIC DNA]</scope>
    <source>
        <strain evidence="10">cv. BLH2017</strain>
        <tissue evidence="9">Root</tissue>
    </source>
</reference>
<keyword evidence="5" id="KW-0812">Transmembrane</keyword>
<evidence type="ECO:0000256" key="6">
    <source>
        <dbReference type="ARBA" id="ARBA00022989"/>
    </source>
</evidence>
<evidence type="ECO:0000256" key="4">
    <source>
        <dbReference type="ARBA" id="ARBA00022679"/>
    </source>
</evidence>
<keyword evidence="4 8" id="KW-0808">Transferase</keyword>
<dbReference type="PANTHER" id="PTHR21461">
    <property type="entry name" value="GLYCOSYLTRANSFERASE FAMILY 92 PROTEIN"/>
    <property type="match status" value="1"/>
</dbReference>
<evidence type="ECO:0000256" key="2">
    <source>
        <dbReference type="ARBA" id="ARBA00007647"/>
    </source>
</evidence>
<dbReference type="AlphaFoldDB" id="A0A200RA24"/>
<dbReference type="Proteomes" id="UP000195402">
    <property type="component" value="Unassembled WGS sequence"/>
</dbReference>
<dbReference type="EC" id="2.4.1.-" evidence="8"/>
<proteinExistence type="inferred from homology"/>
<keyword evidence="7" id="KW-0472">Membrane</keyword>
<dbReference type="Pfam" id="PF01697">
    <property type="entry name" value="Glyco_transf_92"/>
    <property type="match status" value="1"/>
</dbReference>
<dbReference type="GO" id="GO:0005737">
    <property type="term" value="C:cytoplasm"/>
    <property type="evidence" value="ECO:0007669"/>
    <property type="project" value="TreeGrafter"/>
</dbReference>
<comment type="caution">
    <text evidence="9">The sequence shown here is derived from an EMBL/GenBank/DDBJ whole genome shotgun (WGS) entry which is preliminary data.</text>
</comment>
<sequence>MRPKIIILTILLCIFTSAFLFAFFSLSLSRDVLQVHELRPSPAKLKHKLSNHQNSISITNEHNHPSNHRHVFSVPDERPVHSILLPDWEILLTISSPENSVSSDSGDQYFCLFQNNATSPANFAGILQFSGLKTYRCILPNSLQRYETIRSPILTKSASDTWPKNSSELPEMLQWNFLTYESLSTESDLILFVKGVNNRQGFNRPPSELRCVFNNGVTNSVITAVTISAQEVFRCLHPNDTEIRRLFRNGDEKVSVSLQVQELKSWTVPSVAYYSPPQRNLAVKDEKALLCACTMVYNVAKVLKEWVIYNSKIGVEKFILYDNGSEDDLQKVVDELLEDSYKIEKIFWPWPKTQEAGFSHCAMNSRDSCTWMMYTDVDEFIFSPKWLNSSHPSQDMLRNLLPSILIPSSSSSSSSLKTGQVSIDCLEYGPSNQKSHPIEGVTQGYTCRRRLEQRHKSIVLLDAIDTSLLNVIHHFQLKDGYRMKKLSKIEGVVNHYKYQAWSEFKVKFRRRVSAYVVDWKTKLNPASRDRTPGLGFEAIKPKDWDKQFCEVHDNRLKVITQKWFGSVSSNGYKMVWQDK</sequence>
<dbReference type="CDD" id="cd00761">
    <property type="entry name" value="Glyco_tranf_GTA_type"/>
    <property type="match status" value="1"/>
</dbReference>
<keyword evidence="3 8" id="KW-0328">Glycosyltransferase</keyword>
<gene>
    <name evidence="9" type="ORF">BVC80_9051g78</name>
</gene>
<dbReference type="GO" id="GO:0016757">
    <property type="term" value="F:glycosyltransferase activity"/>
    <property type="evidence" value="ECO:0007669"/>
    <property type="project" value="UniProtKB-UniRule"/>
</dbReference>
<dbReference type="InParanoid" id="A0A200RA24"/>
<keyword evidence="10" id="KW-1185">Reference proteome</keyword>
<dbReference type="STRING" id="56857.A0A200RA24"/>
<comment type="subcellular location">
    <subcellularLocation>
        <location evidence="1">Membrane</location>
        <topology evidence="1">Single-pass membrane protein</topology>
    </subcellularLocation>
</comment>
<protein>
    <recommendedName>
        <fullName evidence="8">Glycosyltransferase family 92 protein</fullName>
        <ecNumber evidence="8">2.4.1.-</ecNumber>
    </recommendedName>
</protein>
<comment type="similarity">
    <text evidence="2 8">Belongs to the glycosyltransferase 92 family.</text>
</comment>
<keyword evidence="6" id="KW-1133">Transmembrane helix</keyword>
<evidence type="ECO:0000256" key="8">
    <source>
        <dbReference type="RuleBase" id="RU366017"/>
    </source>
</evidence>
<evidence type="ECO:0000256" key="1">
    <source>
        <dbReference type="ARBA" id="ARBA00004167"/>
    </source>
</evidence>
<organism evidence="9 10">
    <name type="scientific">Macleaya cordata</name>
    <name type="common">Five-seeded plume-poppy</name>
    <name type="synonym">Bocconia cordata</name>
    <dbReference type="NCBI Taxonomy" id="56857"/>
    <lineage>
        <taxon>Eukaryota</taxon>
        <taxon>Viridiplantae</taxon>
        <taxon>Streptophyta</taxon>
        <taxon>Embryophyta</taxon>
        <taxon>Tracheophyta</taxon>
        <taxon>Spermatophyta</taxon>
        <taxon>Magnoliopsida</taxon>
        <taxon>Ranunculales</taxon>
        <taxon>Papaveraceae</taxon>
        <taxon>Papaveroideae</taxon>
        <taxon>Macleaya</taxon>
    </lineage>
</organism>
<dbReference type="OMA" id="PDLPLWN"/>
<dbReference type="PANTHER" id="PTHR21461:SF69">
    <property type="entry name" value="GLYCOSYLTRANSFERASE FAMILY 92 PROTEIN"/>
    <property type="match status" value="1"/>
</dbReference>